<dbReference type="PANTHER" id="PTHR38471:SF2">
    <property type="entry name" value="FOUR HELIX BUNDLE PROTEIN"/>
    <property type="match status" value="1"/>
</dbReference>
<proteinExistence type="predicted"/>
<dbReference type="Gene3D" id="1.20.1440.60">
    <property type="entry name" value="23S rRNA-intervening sequence"/>
    <property type="match status" value="1"/>
</dbReference>
<reference evidence="1 2" key="1">
    <citation type="submission" date="2019-10" db="EMBL/GenBank/DDBJ databases">
        <title>Rudanella paleaurantiibacter sp. nov., isolated from sludge.</title>
        <authorList>
            <person name="Xu S.Q."/>
        </authorList>
    </citation>
    <scope>NUCLEOTIDE SEQUENCE [LARGE SCALE GENOMIC DNA]</scope>
    <source>
        <strain evidence="1 2">HX-22-17</strain>
    </source>
</reference>
<name>A0A7J5TVP7_9BACT</name>
<comment type="caution">
    <text evidence="1">The sequence shown here is derived from an EMBL/GenBank/DDBJ whole genome shotgun (WGS) entry which is preliminary data.</text>
</comment>
<protein>
    <submittedName>
        <fullName evidence="1">Four helix bundle protein</fullName>
    </submittedName>
</protein>
<gene>
    <name evidence="1" type="ORF">F5984_18560</name>
</gene>
<evidence type="ECO:0000313" key="2">
    <source>
        <dbReference type="Proteomes" id="UP000488299"/>
    </source>
</evidence>
<dbReference type="NCBIfam" id="TIGR02436">
    <property type="entry name" value="four helix bundle protein"/>
    <property type="match status" value="1"/>
</dbReference>
<keyword evidence="2" id="KW-1185">Reference proteome</keyword>
<dbReference type="RefSeq" id="WP_152125726.1">
    <property type="nucleotide sequence ID" value="NZ_WELI01000008.1"/>
</dbReference>
<dbReference type="SUPFAM" id="SSF158446">
    <property type="entry name" value="IVS-encoded protein-like"/>
    <property type="match status" value="1"/>
</dbReference>
<dbReference type="EMBL" id="WELI01000008">
    <property type="protein sequence ID" value="KAB7728375.1"/>
    <property type="molecule type" value="Genomic_DNA"/>
</dbReference>
<dbReference type="Proteomes" id="UP000488299">
    <property type="component" value="Unassembled WGS sequence"/>
</dbReference>
<dbReference type="PANTHER" id="PTHR38471">
    <property type="entry name" value="FOUR HELIX BUNDLE PROTEIN"/>
    <property type="match status" value="1"/>
</dbReference>
<dbReference type="InterPro" id="IPR036583">
    <property type="entry name" value="23S_rRNA_IVS_sf"/>
</dbReference>
<dbReference type="PIRSF" id="PIRSF035652">
    <property type="entry name" value="CHP02436"/>
    <property type="match status" value="1"/>
</dbReference>
<sequence>MHKYGKKPDPLREKTLNLAVRIVNLSKYLMQEKNEYTISKQVLRSGTNPGAMVREAANAESGLDFIHKLSVAQKEAGETLYWLELLFRTNYLAANEYESIYADTEEILRLIKSSIVTRKKTLATKTASALTLLAFLTYYLF</sequence>
<dbReference type="InterPro" id="IPR012657">
    <property type="entry name" value="23S_rRNA-intervening_sequence"/>
</dbReference>
<evidence type="ECO:0000313" key="1">
    <source>
        <dbReference type="EMBL" id="KAB7728375.1"/>
    </source>
</evidence>
<dbReference type="AlphaFoldDB" id="A0A7J5TVP7"/>
<dbReference type="Pfam" id="PF05635">
    <property type="entry name" value="23S_rRNA_IVP"/>
    <property type="match status" value="1"/>
</dbReference>
<accession>A0A7J5TVP7</accession>
<organism evidence="1 2">
    <name type="scientific">Rudanella paleaurantiibacter</name>
    <dbReference type="NCBI Taxonomy" id="2614655"/>
    <lineage>
        <taxon>Bacteria</taxon>
        <taxon>Pseudomonadati</taxon>
        <taxon>Bacteroidota</taxon>
        <taxon>Cytophagia</taxon>
        <taxon>Cytophagales</taxon>
        <taxon>Cytophagaceae</taxon>
        <taxon>Rudanella</taxon>
    </lineage>
</organism>